<proteinExistence type="predicted"/>
<dbReference type="PANTHER" id="PTHR10217:SF435">
    <property type="entry name" value="POTASSIUM VOLTAGE-GATED CHANNEL PROTEIN EAG"/>
    <property type="match status" value="1"/>
</dbReference>
<dbReference type="EMBL" id="CAAALY010286655">
    <property type="protein sequence ID" value="VEL43906.1"/>
    <property type="molecule type" value="Genomic_DNA"/>
</dbReference>
<dbReference type="GO" id="GO:0042391">
    <property type="term" value="P:regulation of membrane potential"/>
    <property type="evidence" value="ECO:0007669"/>
    <property type="project" value="TreeGrafter"/>
</dbReference>
<keyword evidence="4 5" id="KW-0472">Membrane</keyword>
<dbReference type="PANTHER" id="PTHR10217">
    <property type="entry name" value="VOLTAGE AND LIGAND GATED POTASSIUM CHANNEL"/>
    <property type="match status" value="1"/>
</dbReference>
<feature type="transmembrane region" description="Helical" evidence="5">
    <location>
        <begin position="23"/>
        <end position="52"/>
    </location>
</feature>
<comment type="subcellular location">
    <subcellularLocation>
        <location evidence="1">Membrane</location>
        <topology evidence="1">Multi-pass membrane protein</topology>
    </subcellularLocation>
</comment>
<dbReference type="AlphaFoldDB" id="A0A448XSJ4"/>
<evidence type="ECO:0000256" key="2">
    <source>
        <dbReference type="ARBA" id="ARBA00022692"/>
    </source>
</evidence>
<dbReference type="SUPFAM" id="SSF81324">
    <property type="entry name" value="Voltage-gated potassium channels"/>
    <property type="match status" value="1"/>
</dbReference>
<dbReference type="PRINTS" id="PR01463">
    <property type="entry name" value="EAGCHANLFMLY"/>
</dbReference>
<evidence type="ECO:0000313" key="8">
    <source>
        <dbReference type="Proteomes" id="UP000784294"/>
    </source>
</evidence>
<dbReference type="Proteomes" id="UP000784294">
    <property type="component" value="Unassembled WGS sequence"/>
</dbReference>
<comment type="caution">
    <text evidence="7">The sequence shown here is derived from an EMBL/GenBank/DDBJ whole genome shotgun (WGS) entry which is preliminary data.</text>
</comment>
<dbReference type="GO" id="GO:0005249">
    <property type="term" value="F:voltage-gated potassium channel activity"/>
    <property type="evidence" value="ECO:0007669"/>
    <property type="project" value="InterPro"/>
</dbReference>
<feature type="domain" description="Ion transport" evidence="6">
    <location>
        <begin position="2"/>
        <end position="143"/>
    </location>
</feature>
<dbReference type="Gene3D" id="1.10.287.70">
    <property type="match status" value="1"/>
</dbReference>
<dbReference type="InterPro" id="IPR005821">
    <property type="entry name" value="Ion_trans_dom"/>
</dbReference>
<evidence type="ECO:0000256" key="3">
    <source>
        <dbReference type="ARBA" id="ARBA00022989"/>
    </source>
</evidence>
<dbReference type="InterPro" id="IPR050818">
    <property type="entry name" value="KCNH_animal-type"/>
</dbReference>
<accession>A0A448XSJ4</accession>
<dbReference type="InterPro" id="IPR003938">
    <property type="entry name" value="K_chnl_volt-dep_EAG/ELK/ERG"/>
</dbReference>
<keyword evidence="2 5" id="KW-0812">Transmembrane</keyword>
<dbReference type="Pfam" id="PF00520">
    <property type="entry name" value="Ion_trans"/>
    <property type="match status" value="1"/>
</dbReference>
<organism evidence="7 8">
    <name type="scientific">Protopolystoma xenopodis</name>
    <dbReference type="NCBI Taxonomy" id="117903"/>
    <lineage>
        <taxon>Eukaryota</taxon>
        <taxon>Metazoa</taxon>
        <taxon>Spiralia</taxon>
        <taxon>Lophotrochozoa</taxon>
        <taxon>Platyhelminthes</taxon>
        <taxon>Monogenea</taxon>
        <taxon>Polyopisthocotylea</taxon>
        <taxon>Polystomatidea</taxon>
        <taxon>Polystomatidae</taxon>
        <taxon>Protopolystoma</taxon>
    </lineage>
</organism>
<keyword evidence="8" id="KW-1185">Reference proteome</keyword>
<reference evidence="7" key="1">
    <citation type="submission" date="2018-11" db="EMBL/GenBank/DDBJ databases">
        <authorList>
            <consortium name="Pathogen Informatics"/>
        </authorList>
    </citation>
    <scope>NUCLEOTIDE SEQUENCE</scope>
</reference>
<evidence type="ECO:0000256" key="4">
    <source>
        <dbReference type="ARBA" id="ARBA00023136"/>
    </source>
</evidence>
<keyword evidence="3 5" id="KW-1133">Transmembrane helix</keyword>
<evidence type="ECO:0000256" key="1">
    <source>
        <dbReference type="ARBA" id="ARBA00004141"/>
    </source>
</evidence>
<gene>
    <name evidence="7" type="ORF">PXEA_LOCUS37346</name>
</gene>
<sequence>MFSALKLVRLLRLWRVLRKLDQYLEYVAALLLIMIACFILLAHWLACVWYSVGMHDLDSRVYHGWISHLVNDTIGPVDWPRAARHGPLRESLPGESMLYITALYFTLSLITSIGFGNVAANTEAEKAVSVVFMLIGGIMLFGLSLDIYQTSLFL</sequence>
<feature type="transmembrane region" description="Helical" evidence="5">
    <location>
        <begin position="127"/>
        <end position="148"/>
    </location>
</feature>
<evidence type="ECO:0000313" key="7">
    <source>
        <dbReference type="EMBL" id="VEL43906.1"/>
    </source>
</evidence>
<evidence type="ECO:0000256" key="5">
    <source>
        <dbReference type="SAM" id="Phobius"/>
    </source>
</evidence>
<protein>
    <recommendedName>
        <fullName evidence="6">Ion transport domain-containing protein</fullName>
    </recommendedName>
</protein>
<dbReference type="GO" id="GO:0008076">
    <property type="term" value="C:voltage-gated potassium channel complex"/>
    <property type="evidence" value="ECO:0007669"/>
    <property type="project" value="TreeGrafter"/>
</dbReference>
<feature type="transmembrane region" description="Helical" evidence="5">
    <location>
        <begin position="97"/>
        <end position="120"/>
    </location>
</feature>
<evidence type="ECO:0000259" key="6">
    <source>
        <dbReference type="Pfam" id="PF00520"/>
    </source>
</evidence>
<name>A0A448XSJ4_9PLAT</name>
<dbReference type="OrthoDB" id="432483at2759"/>